<dbReference type="Proteomes" id="UP000235392">
    <property type="component" value="Unassembled WGS sequence"/>
</dbReference>
<evidence type="ECO:0000313" key="1">
    <source>
        <dbReference type="EMBL" id="PLW38246.1"/>
    </source>
</evidence>
<gene>
    <name evidence="1" type="ORF">PCASD_19208</name>
</gene>
<accession>A0A2N5UKV6</accession>
<organism evidence="1 2">
    <name type="scientific">Puccinia coronata f. sp. avenae</name>
    <dbReference type="NCBI Taxonomy" id="200324"/>
    <lineage>
        <taxon>Eukaryota</taxon>
        <taxon>Fungi</taxon>
        <taxon>Dikarya</taxon>
        <taxon>Basidiomycota</taxon>
        <taxon>Pucciniomycotina</taxon>
        <taxon>Pucciniomycetes</taxon>
        <taxon>Pucciniales</taxon>
        <taxon>Pucciniaceae</taxon>
        <taxon>Puccinia</taxon>
    </lineage>
</organism>
<reference evidence="1 2" key="1">
    <citation type="submission" date="2017-11" db="EMBL/GenBank/DDBJ databases">
        <title>De novo assembly and phasing of dikaryotic genomes from two isolates of Puccinia coronata f. sp. avenae, the causal agent of oat crown rust.</title>
        <authorList>
            <person name="Miller M.E."/>
            <person name="Zhang Y."/>
            <person name="Omidvar V."/>
            <person name="Sperschneider J."/>
            <person name="Schwessinger B."/>
            <person name="Raley C."/>
            <person name="Palmer J.M."/>
            <person name="Garnica D."/>
            <person name="Upadhyaya N."/>
            <person name="Rathjen J."/>
            <person name="Taylor J.M."/>
            <person name="Park R.F."/>
            <person name="Dodds P.N."/>
            <person name="Hirsch C.D."/>
            <person name="Kianian S.F."/>
            <person name="Figueroa M."/>
        </authorList>
    </citation>
    <scope>NUCLEOTIDE SEQUENCE [LARGE SCALE GENOMIC DNA]</scope>
    <source>
        <strain evidence="1">12SD80</strain>
    </source>
</reference>
<protein>
    <submittedName>
        <fullName evidence="1">Uncharacterized protein</fullName>
    </submittedName>
</protein>
<dbReference type="AlphaFoldDB" id="A0A2N5UKV6"/>
<comment type="caution">
    <text evidence="1">The sequence shown here is derived from an EMBL/GenBank/DDBJ whole genome shotgun (WGS) entry which is preliminary data.</text>
</comment>
<evidence type="ECO:0000313" key="2">
    <source>
        <dbReference type="Proteomes" id="UP000235392"/>
    </source>
</evidence>
<name>A0A2N5UKV6_9BASI</name>
<sequence>MAKDSNASESGQENIWNMAKKLLTKPPCERKGDKRLCYQPSVSLPPGGLVLSCLATLRYSEPPTRVQFTTTRPSNRSALDQGVREAPFCLTSLALKIMVCVRTLRAPQSHYRKA</sequence>
<dbReference type="EMBL" id="PGCI01000131">
    <property type="protein sequence ID" value="PLW38246.1"/>
    <property type="molecule type" value="Genomic_DNA"/>
</dbReference>
<proteinExistence type="predicted"/>